<evidence type="ECO:0000313" key="8">
    <source>
        <dbReference type="EMBL" id="QLK00502.1"/>
    </source>
</evidence>
<dbReference type="InterPro" id="IPR015500">
    <property type="entry name" value="Peptidase_S8_subtilisin-rel"/>
</dbReference>
<dbReference type="InterPro" id="IPR022398">
    <property type="entry name" value="Peptidase_S8_His-AS"/>
</dbReference>
<organism evidence="8">
    <name type="scientific">Micromonospora carbonacea</name>
    <dbReference type="NCBI Taxonomy" id="47853"/>
    <lineage>
        <taxon>Bacteria</taxon>
        <taxon>Bacillati</taxon>
        <taxon>Actinomycetota</taxon>
        <taxon>Actinomycetes</taxon>
        <taxon>Micromonosporales</taxon>
        <taxon>Micromonosporaceae</taxon>
        <taxon>Micromonospora</taxon>
    </lineage>
</organism>
<feature type="signal peptide" evidence="6">
    <location>
        <begin position="1"/>
        <end position="21"/>
    </location>
</feature>
<protein>
    <submittedName>
        <fullName evidence="8">S8 family serine peptidase</fullName>
    </submittedName>
</protein>
<reference evidence="8" key="1">
    <citation type="submission" date="2020-08" db="EMBL/GenBank/DDBJ databases">
        <title>A bifunctional nitrone conjugated secondary metabolite targeting the ribosome.</title>
        <authorList>
            <person name="Limbrick E.M."/>
            <person name="Graf M."/>
            <person name="Derewacz D.K."/>
            <person name="Nguyen F."/>
            <person name="Spraggins J.M."/>
            <person name="Wieland M."/>
            <person name="Ynigez-Gutierrez A.E."/>
            <person name="Reisman B.J."/>
            <person name="Zinshteyn B."/>
            <person name="McCulloch K."/>
            <person name="Iverson T.M."/>
            <person name="Green R."/>
            <person name="Wilson D.N."/>
            <person name="Bachmann B.O."/>
        </authorList>
    </citation>
    <scope>NUCLEOTIDE SEQUENCE</scope>
    <source>
        <strain evidence="8">Africana</strain>
    </source>
</reference>
<evidence type="ECO:0000256" key="3">
    <source>
        <dbReference type="ARBA" id="ARBA00022801"/>
    </source>
</evidence>
<comment type="similarity">
    <text evidence="1 5">Belongs to the peptidase S8 family.</text>
</comment>
<evidence type="ECO:0000259" key="7">
    <source>
        <dbReference type="Pfam" id="PF00082"/>
    </source>
</evidence>
<dbReference type="PROSITE" id="PS00137">
    <property type="entry name" value="SUBTILASE_HIS"/>
    <property type="match status" value="1"/>
</dbReference>
<dbReference type="InterPro" id="IPR023827">
    <property type="entry name" value="Peptidase_S8_Asp-AS"/>
</dbReference>
<evidence type="ECO:0000256" key="1">
    <source>
        <dbReference type="ARBA" id="ARBA00011073"/>
    </source>
</evidence>
<name>A0A7D5Y9Z6_9ACTN</name>
<evidence type="ECO:0000256" key="4">
    <source>
        <dbReference type="ARBA" id="ARBA00022825"/>
    </source>
</evidence>
<feature type="active site" description="Charge relay system" evidence="5">
    <location>
        <position position="484"/>
    </location>
</feature>
<keyword evidence="6" id="KW-0732">Signal</keyword>
<keyword evidence="2 5" id="KW-0645">Protease</keyword>
<gene>
    <name evidence="8" type="ORF">HZU44_10965</name>
</gene>
<dbReference type="InterPro" id="IPR000209">
    <property type="entry name" value="Peptidase_S8/S53_dom"/>
</dbReference>
<evidence type="ECO:0000256" key="5">
    <source>
        <dbReference type="PROSITE-ProRule" id="PRU01240"/>
    </source>
</evidence>
<dbReference type="InterPro" id="IPR050131">
    <property type="entry name" value="Peptidase_S8_subtilisin-like"/>
</dbReference>
<dbReference type="GO" id="GO:0004252">
    <property type="term" value="F:serine-type endopeptidase activity"/>
    <property type="evidence" value="ECO:0007669"/>
    <property type="project" value="UniProtKB-UniRule"/>
</dbReference>
<keyword evidence="4 5" id="KW-0720">Serine protease</keyword>
<dbReference type="SUPFAM" id="SSF52743">
    <property type="entry name" value="Subtilisin-like"/>
    <property type="match status" value="1"/>
</dbReference>
<dbReference type="Pfam" id="PF00082">
    <property type="entry name" value="Peptidase_S8"/>
    <property type="match status" value="1"/>
</dbReference>
<feature type="chain" id="PRO_5039257082" evidence="6">
    <location>
        <begin position="22"/>
        <end position="578"/>
    </location>
</feature>
<accession>A0A7D5Y9Z6</accession>
<dbReference type="PROSITE" id="PS51892">
    <property type="entry name" value="SUBTILASE"/>
    <property type="match status" value="1"/>
</dbReference>
<evidence type="ECO:0000256" key="6">
    <source>
        <dbReference type="SAM" id="SignalP"/>
    </source>
</evidence>
<dbReference type="PRINTS" id="PR00723">
    <property type="entry name" value="SUBTILISIN"/>
</dbReference>
<dbReference type="PANTHER" id="PTHR43806">
    <property type="entry name" value="PEPTIDASE S8"/>
    <property type="match status" value="1"/>
</dbReference>
<keyword evidence="3 5" id="KW-0378">Hydrolase</keyword>
<feature type="domain" description="Peptidase S8/S53" evidence="7">
    <location>
        <begin position="170"/>
        <end position="528"/>
    </location>
</feature>
<dbReference type="PROSITE" id="PS00136">
    <property type="entry name" value="SUBTILASE_ASP"/>
    <property type="match status" value="1"/>
</dbReference>
<feature type="active site" description="Charge relay system" evidence="5">
    <location>
        <position position="232"/>
    </location>
</feature>
<dbReference type="Gene3D" id="3.40.50.200">
    <property type="entry name" value="Peptidase S8/S53 domain"/>
    <property type="match status" value="1"/>
</dbReference>
<dbReference type="PANTHER" id="PTHR43806:SF11">
    <property type="entry name" value="CEREVISIN-RELATED"/>
    <property type="match status" value="1"/>
</dbReference>
<dbReference type="InterPro" id="IPR036852">
    <property type="entry name" value="Peptidase_S8/S53_dom_sf"/>
</dbReference>
<feature type="active site" description="Charge relay system" evidence="5">
    <location>
        <position position="177"/>
    </location>
</feature>
<dbReference type="AlphaFoldDB" id="A0A7D5Y9Z6"/>
<sequence>MVKRGRVLAAALSVVSGLAMAGPAPAGAAPAGAAPTTGPVAYTVLLAEDGRHDAALAAIRAAQGTVLRENRALGLVVAESSAADFAERVVVPGVLGAARSRALSRSGGSVGRDLGVGATVADVTGYSPAGPSRAGAVTAAVGMDPLDAKLWGLRMVRADKARERQPGDHRVRVGVIDSGIDATHRDLATNVDLAASRNFVADIPNDVNGVVIDGPCEFAGCVDPPGHDDYGHGTHVAGTIAAAANGSGTSGVAPGVTLVDIRATQDSGWTFLQPFLDALTYGADIGLNVINLPFYIDPWLYNCPDNPADTPAQQLEQRITIEAVNRALDYAHRKGVTLISPIGFAHDDLGHPNPDTLSPTFPANSAYTRQIDGASCAAMPIEGRHVIGVSGLGPSEGKADYSNYGLPEVELGGPGGFRKDGLGTPSFDARENQILSTYSRAAATGKGWLTPEGDITPLGDAQGMLKDCTQDGTCSFFRWAESTSRAAPHVSGAAALVISQYGIKNRGGGRISMNPASVRHVLLTSARRHPCPTPRLVSYAGIGRPPAYDAYCEGTEWHNGFYGYGIVDAYAAVTRRHP</sequence>
<dbReference type="EMBL" id="CP058905">
    <property type="protein sequence ID" value="QLK00502.1"/>
    <property type="molecule type" value="Genomic_DNA"/>
</dbReference>
<proteinExistence type="inferred from homology"/>
<evidence type="ECO:0000256" key="2">
    <source>
        <dbReference type="ARBA" id="ARBA00022670"/>
    </source>
</evidence>
<dbReference type="GO" id="GO:0006508">
    <property type="term" value="P:proteolysis"/>
    <property type="evidence" value="ECO:0007669"/>
    <property type="project" value="UniProtKB-KW"/>
</dbReference>